<gene>
    <name evidence="2" type="ORF">NG54_03395</name>
</gene>
<sequence>MNIQAIKDMIARINQDMWITIIKANTTNKPPPLPYAVYNITSPYIKERGQGAQYTDDAGNEIRSEQYRQTISFNGYAEDAETTMELVFNLRQWFLFLGKSYLQENNFAVYQIGGIENRTTFLVDSYEYKYGFDVQLRTSYELARKNDETIETVNIGGI</sequence>
<protein>
    <recommendedName>
        <fullName evidence="1">Phage neck terminator protein gp12-like domain-containing protein</fullName>
    </recommendedName>
</protein>
<evidence type="ECO:0000313" key="2">
    <source>
        <dbReference type="EMBL" id="KHD86373.1"/>
    </source>
</evidence>
<dbReference type="AlphaFoldDB" id="A0A0A6VG26"/>
<proteinExistence type="predicted"/>
<dbReference type="STRING" id="363870.NG54_03395"/>
<evidence type="ECO:0000313" key="3">
    <source>
        <dbReference type="Proteomes" id="UP000030588"/>
    </source>
</evidence>
<dbReference type="EMBL" id="JRUN01000006">
    <property type="protein sequence ID" value="KHD86373.1"/>
    <property type="molecule type" value="Genomic_DNA"/>
</dbReference>
<evidence type="ECO:0000259" key="1">
    <source>
        <dbReference type="Pfam" id="PF23961"/>
    </source>
</evidence>
<dbReference type="NCBIfam" id="NF047498">
    <property type="entry name" value="LIC_12616_fam"/>
    <property type="match status" value="1"/>
</dbReference>
<dbReference type="OrthoDB" id="2921463at2"/>
<reference evidence="2 3" key="1">
    <citation type="submission" date="2014-10" db="EMBL/GenBank/DDBJ databases">
        <title>Draft genome of phytase producing Bacillus ginsengihumi strain M2.11.</title>
        <authorList>
            <person name="Toymentseva A."/>
            <person name="Boulygina E.A."/>
            <person name="Kazakov S.V."/>
            <person name="Kayumov I."/>
            <person name="Suleimanova A.D."/>
            <person name="Mardanova A.M."/>
            <person name="Maria S.N."/>
            <person name="Sergey M.Y."/>
            <person name="Sharipova M.R."/>
        </authorList>
    </citation>
    <scope>NUCLEOTIDE SEQUENCE [LARGE SCALE GENOMIC DNA]</scope>
    <source>
        <strain evidence="2 3">M2.11</strain>
    </source>
</reference>
<accession>A0A0A6VG26</accession>
<dbReference type="Pfam" id="PF23961">
    <property type="entry name" value="Phage_tail_terminator_9"/>
    <property type="match status" value="1"/>
</dbReference>
<name>A0A0A6VG26_9BACI</name>
<dbReference type="RefSeq" id="WP_035353207.1">
    <property type="nucleotide sequence ID" value="NZ_JRUN01000006.1"/>
</dbReference>
<comment type="caution">
    <text evidence="2">The sequence shown here is derived from an EMBL/GenBank/DDBJ whole genome shotgun (WGS) entry which is preliminary data.</text>
</comment>
<dbReference type="Proteomes" id="UP000030588">
    <property type="component" value="Unassembled WGS sequence"/>
</dbReference>
<feature type="domain" description="Phage neck terminator protein gp12-like" evidence="1">
    <location>
        <begin position="5"/>
        <end position="157"/>
    </location>
</feature>
<organism evidence="2 3">
    <name type="scientific">Heyndrickxia ginsengihumi</name>
    <dbReference type="NCBI Taxonomy" id="363870"/>
    <lineage>
        <taxon>Bacteria</taxon>
        <taxon>Bacillati</taxon>
        <taxon>Bacillota</taxon>
        <taxon>Bacilli</taxon>
        <taxon>Bacillales</taxon>
        <taxon>Bacillaceae</taxon>
        <taxon>Heyndrickxia</taxon>
    </lineage>
</organism>
<dbReference type="InterPro" id="IPR057087">
    <property type="entry name" value="Gp12-like"/>
</dbReference>